<dbReference type="AlphaFoldDB" id="A0A1K1RKU4"/>
<dbReference type="GO" id="GO:0016987">
    <property type="term" value="F:sigma factor activity"/>
    <property type="evidence" value="ECO:0007669"/>
    <property type="project" value="UniProtKB-KW"/>
</dbReference>
<dbReference type="OrthoDB" id="799938at2"/>
<evidence type="ECO:0000256" key="4">
    <source>
        <dbReference type="ARBA" id="ARBA00023125"/>
    </source>
</evidence>
<feature type="domain" description="RNA polymerase sigma factor 70 region 4 type 2" evidence="9">
    <location>
        <begin position="170"/>
        <end position="220"/>
    </location>
</feature>
<dbReference type="SUPFAM" id="SSF88946">
    <property type="entry name" value="Sigma2 domain of RNA polymerase sigma factors"/>
    <property type="match status" value="1"/>
</dbReference>
<evidence type="ECO:0000256" key="6">
    <source>
        <dbReference type="RuleBase" id="RU000716"/>
    </source>
</evidence>
<dbReference type="InterPro" id="IPR039425">
    <property type="entry name" value="RNA_pol_sigma-70-like"/>
</dbReference>
<feature type="transmembrane region" description="Helical" evidence="7">
    <location>
        <begin position="12"/>
        <end position="35"/>
    </location>
</feature>
<dbReference type="EMBL" id="FPIZ01000012">
    <property type="protein sequence ID" value="SFW72419.1"/>
    <property type="molecule type" value="Genomic_DNA"/>
</dbReference>
<keyword evidence="7" id="KW-1133">Transmembrane helix</keyword>
<keyword evidence="5 6" id="KW-0804">Transcription</keyword>
<dbReference type="PANTHER" id="PTHR43133:SF8">
    <property type="entry name" value="RNA POLYMERASE SIGMA FACTOR HI_1459-RELATED"/>
    <property type="match status" value="1"/>
</dbReference>
<accession>A0A1K1RKU4</accession>
<dbReference type="STRING" id="1004.SAMN05661012_03929"/>
<evidence type="ECO:0000313" key="10">
    <source>
        <dbReference type="EMBL" id="SFW72419.1"/>
    </source>
</evidence>
<sequence length="240" mass="27764">MKRGCIKKMIQPLFYALAETWIFVFLSGLRIQLISQLRAATSFNQHMTRPLLDTAFFQSIASGDQAAFALLVAHYHKSVYSVAYRLTRSVPLSEEIVQDVFLKIWLKREMLEEIVNFPAFLHTVSTNMIYSTLRQQQRDVLSISDTDLEERTPAVNTTEEVVQDREYENLLEKAIRRLPERQQQTYILIKKEGMKRDAAAAAMNISPETVKSNLEQAMKNIRAFCMANLDLLMIIIWLGW</sequence>
<evidence type="ECO:0000256" key="5">
    <source>
        <dbReference type="ARBA" id="ARBA00023163"/>
    </source>
</evidence>
<evidence type="ECO:0000259" key="9">
    <source>
        <dbReference type="Pfam" id="PF08281"/>
    </source>
</evidence>
<dbReference type="SUPFAM" id="SSF88659">
    <property type="entry name" value="Sigma3 and sigma4 domains of RNA polymerase sigma factors"/>
    <property type="match status" value="1"/>
</dbReference>
<keyword evidence="7" id="KW-0812">Transmembrane</keyword>
<dbReference type="InterPro" id="IPR014284">
    <property type="entry name" value="RNA_pol_sigma-70_dom"/>
</dbReference>
<organism evidence="10 11">
    <name type="scientific">Chitinophaga sancti</name>
    <dbReference type="NCBI Taxonomy" id="1004"/>
    <lineage>
        <taxon>Bacteria</taxon>
        <taxon>Pseudomonadati</taxon>
        <taxon>Bacteroidota</taxon>
        <taxon>Chitinophagia</taxon>
        <taxon>Chitinophagales</taxon>
        <taxon>Chitinophagaceae</taxon>
        <taxon>Chitinophaga</taxon>
    </lineage>
</organism>
<gene>
    <name evidence="10" type="ORF">SAMN05661012_03929</name>
</gene>
<evidence type="ECO:0000256" key="1">
    <source>
        <dbReference type="ARBA" id="ARBA00010641"/>
    </source>
</evidence>
<evidence type="ECO:0000259" key="8">
    <source>
        <dbReference type="Pfam" id="PF04542"/>
    </source>
</evidence>
<dbReference type="PROSITE" id="PS01063">
    <property type="entry name" value="SIGMA70_ECF"/>
    <property type="match status" value="1"/>
</dbReference>
<evidence type="ECO:0000313" key="11">
    <source>
        <dbReference type="Proteomes" id="UP000183788"/>
    </source>
</evidence>
<feature type="domain" description="RNA polymerase sigma-70 region 2" evidence="8">
    <location>
        <begin position="71"/>
        <end position="138"/>
    </location>
</feature>
<proteinExistence type="inferred from homology"/>
<dbReference type="Pfam" id="PF04542">
    <property type="entry name" value="Sigma70_r2"/>
    <property type="match status" value="1"/>
</dbReference>
<dbReference type="Gene3D" id="1.10.1740.10">
    <property type="match status" value="1"/>
</dbReference>
<evidence type="ECO:0000256" key="2">
    <source>
        <dbReference type="ARBA" id="ARBA00023015"/>
    </source>
</evidence>
<dbReference type="GO" id="GO:0006352">
    <property type="term" value="P:DNA-templated transcription initiation"/>
    <property type="evidence" value="ECO:0007669"/>
    <property type="project" value="InterPro"/>
</dbReference>
<dbReference type="GO" id="GO:0003677">
    <property type="term" value="F:DNA binding"/>
    <property type="evidence" value="ECO:0007669"/>
    <property type="project" value="UniProtKB-KW"/>
</dbReference>
<keyword evidence="2 6" id="KW-0805">Transcription regulation</keyword>
<evidence type="ECO:0000256" key="7">
    <source>
        <dbReference type="SAM" id="Phobius"/>
    </source>
</evidence>
<dbReference type="InterPro" id="IPR013325">
    <property type="entry name" value="RNA_pol_sigma_r2"/>
</dbReference>
<keyword evidence="4 6" id="KW-0238">DNA-binding</keyword>
<dbReference type="Pfam" id="PF08281">
    <property type="entry name" value="Sigma70_r4_2"/>
    <property type="match status" value="1"/>
</dbReference>
<comment type="similarity">
    <text evidence="1 6">Belongs to the sigma-70 factor family. ECF subfamily.</text>
</comment>
<keyword evidence="7" id="KW-0472">Membrane</keyword>
<evidence type="ECO:0000256" key="3">
    <source>
        <dbReference type="ARBA" id="ARBA00023082"/>
    </source>
</evidence>
<dbReference type="PANTHER" id="PTHR43133">
    <property type="entry name" value="RNA POLYMERASE ECF-TYPE SIGMA FACTO"/>
    <property type="match status" value="1"/>
</dbReference>
<dbReference type="NCBIfam" id="TIGR02937">
    <property type="entry name" value="sigma70-ECF"/>
    <property type="match status" value="1"/>
</dbReference>
<dbReference type="Proteomes" id="UP000183788">
    <property type="component" value="Unassembled WGS sequence"/>
</dbReference>
<dbReference type="Gene3D" id="1.10.10.10">
    <property type="entry name" value="Winged helix-like DNA-binding domain superfamily/Winged helix DNA-binding domain"/>
    <property type="match status" value="1"/>
</dbReference>
<keyword evidence="3 6" id="KW-0731">Sigma factor</keyword>
<dbReference type="InterPro" id="IPR013324">
    <property type="entry name" value="RNA_pol_sigma_r3/r4-like"/>
</dbReference>
<dbReference type="InterPro" id="IPR013249">
    <property type="entry name" value="RNA_pol_sigma70_r4_t2"/>
</dbReference>
<dbReference type="InterPro" id="IPR000838">
    <property type="entry name" value="RNA_pol_sigma70_ECF_CS"/>
</dbReference>
<name>A0A1K1RKU4_9BACT</name>
<reference evidence="10 11" key="1">
    <citation type="submission" date="2016-11" db="EMBL/GenBank/DDBJ databases">
        <authorList>
            <person name="Jaros S."/>
            <person name="Januszkiewicz K."/>
            <person name="Wedrychowicz H."/>
        </authorList>
    </citation>
    <scope>NUCLEOTIDE SEQUENCE [LARGE SCALE GENOMIC DNA]</scope>
    <source>
        <strain evidence="10 11">DSM 784</strain>
    </source>
</reference>
<dbReference type="InterPro" id="IPR036388">
    <property type="entry name" value="WH-like_DNA-bd_sf"/>
</dbReference>
<dbReference type="InterPro" id="IPR007627">
    <property type="entry name" value="RNA_pol_sigma70_r2"/>
</dbReference>
<protein>
    <recommendedName>
        <fullName evidence="6">RNA polymerase sigma factor</fullName>
    </recommendedName>
</protein>